<reference evidence="7 8" key="1">
    <citation type="submission" date="2015-11" db="EMBL/GenBank/DDBJ databases">
        <title>Butyribacter intestini gen. nov., sp. nov., a butyric acid-producing bacterium of the family Lachnospiraceae isolated from the human faeces.</title>
        <authorList>
            <person name="Zou Y."/>
            <person name="Xue W."/>
            <person name="Luo G."/>
            <person name="Lv M."/>
        </authorList>
    </citation>
    <scope>NUCLEOTIDE SEQUENCE [LARGE SCALE GENOMIC DNA]</scope>
    <source>
        <strain evidence="7 8">ACET-33324</strain>
    </source>
</reference>
<evidence type="ECO:0000256" key="1">
    <source>
        <dbReference type="ARBA" id="ARBA00010062"/>
    </source>
</evidence>
<feature type="domain" description="Leucine-binding protein" evidence="6">
    <location>
        <begin position="44"/>
        <end position="382"/>
    </location>
</feature>
<feature type="chain" id="PRO_5006894299" evidence="5">
    <location>
        <begin position="23"/>
        <end position="393"/>
    </location>
</feature>
<dbReference type="InterPro" id="IPR051010">
    <property type="entry name" value="BCAA_transport"/>
</dbReference>
<feature type="signal peptide" evidence="5">
    <location>
        <begin position="1"/>
        <end position="22"/>
    </location>
</feature>
<evidence type="ECO:0000313" key="7">
    <source>
        <dbReference type="EMBL" id="KSV60257.1"/>
    </source>
</evidence>
<comment type="caution">
    <text evidence="7">The sequence shown here is derived from an EMBL/GenBank/DDBJ whole genome shotgun (WGS) entry which is preliminary data.</text>
</comment>
<name>A0A0V8QI73_9FIRM</name>
<evidence type="ECO:0000256" key="5">
    <source>
        <dbReference type="SAM" id="SignalP"/>
    </source>
</evidence>
<dbReference type="InterPro" id="IPR028081">
    <property type="entry name" value="Leu-bd"/>
</dbReference>
<dbReference type="GO" id="GO:0006865">
    <property type="term" value="P:amino acid transport"/>
    <property type="evidence" value="ECO:0007669"/>
    <property type="project" value="UniProtKB-KW"/>
</dbReference>
<dbReference type="InterPro" id="IPR000709">
    <property type="entry name" value="Leu_Ile_Val-bd"/>
</dbReference>
<evidence type="ECO:0000256" key="3">
    <source>
        <dbReference type="ARBA" id="ARBA00022729"/>
    </source>
</evidence>
<dbReference type="PANTHER" id="PTHR30483:SF6">
    <property type="entry name" value="PERIPLASMIC BINDING PROTEIN OF ABC TRANSPORTER FOR NATURAL AMINO ACIDS"/>
    <property type="match status" value="1"/>
</dbReference>
<dbReference type="AlphaFoldDB" id="A0A0V8QI73"/>
<keyword evidence="2" id="KW-0813">Transport</keyword>
<dbReference type="RefSeq" id="WP_058351458.1">
    <property type="nucleotide sequence ID" value="NZ_CABMMD010000024.1"/>
</dbReference>
<dbReference type="Proteomes" id="UP000054874">
    <property type="component" value="Unassembled WGS sequence"/>
</dbReference>
<dbReference type="OrthoDB" id="9783240at2"/>
<dbReference type="Pfam" id="PF13458">
    <property type="entry name" value="Peripla_BP_6"/>
    <property type="match status" value="1"/>
</dbReference>
<dbReference type="EMBL" id="LNAM01000024">
    <property type="protein sequence ID" value="KSV60257.1"/>
    <property type="molecule type" value="Genomic_DNA"/>
</dbReference>
<dbReference type="InterPro" id="IPR028082">
    <property type="entry name" value="Peripla_BP_I"/>
</dbReference>
<protein>
    <submittedName>
        <fullName evidence="7">Amino acid ABC transporter substrate-binding protein</fullName>
    </submittedName>
</protein>
<keyword evidence="4" id="KW-0029">Amino-acid transport</keyword>
<evidence type="ECO:0000256" key="2">
    <source>
        <dbReference type="ARBA" id="ARBA00022448"/>
    </source>
</evidence>
<accession>A0A0V8QI73</accession>
<proteinExistence type="inferred from homology"/>
<sequence>MRKRISMLLILALMVMSLSACGSSDKGGTDGTGNAGAEAGRVFKIGGIGPISGGASIYGTAVRNGAQIAVDEINAAGGINGVKIEFNFQDDEHDAEKAVNAYNTLKDWGMQVLMGTTTSAPCIAVADKTAEDGMLQITPSGSATDCIVNDNVFQVCFTDPNQGVESAKYIGGAGLAQKVAVIYDSSDAYSSGIAEAFVAESANQSFEVVVSEAFTADSKTDFTVQLQKAKDAGADMVFLPIYYQEAALIIQQADKIGYAPVFCGGDGLDGLLGVENFDTALAENVILLTPFIADAEDDMTKSFVTTYKEQFGDMPNQFAADAYDAIYIIRAVIEKAGVTPDMGTADMGTALKAAMTEITVDGLTGQGMTWQAEGTVNKTPHAVKIVDGAYQAM</sequence>
<organism evidence="7 8">
    <name type="scientific">Acetivibrio ethanolgignens</name>
    <dbReference type="NCBI Taxonomy" id="290052"/>
    <lineage>
        <taxon>Bacteria</taxon>
        <taxon>Bacillati</taxon>
        <taxon>Bacillota</taxon>
        <taxon>Clostridia</taxon>
        <taxon>Eubacteriales</taxon>
        <taxon>Oscillospiraceae</taxon>
        <taxon>Acetivibrio</taxon>
    </lineage>
</organism>
<dbReference type="PANTHER" id="PTHR30483">
    <property type="entry name" value="LEUCINE-SPECIFIC-BINDING PROTEIN"/>
    <property type="match status" value="1"/>
</dbReference>
<dbReference type="SUPFAM" id="SSF53822">
    <property type="entry name" value="Periplasmic binding protein-like I"/>
    <property type="match status" value="1"/>
</dbReference>
<evidence type="ECO:0000256" key="4">
    <source>
        <dbReference type="ARBA" id="ARBA00022970"/>
    </source>
</evidence>
<evidence type="ECO:0000313" key="8">
    <source>
        <dbReference type="Proteomes" id="UP000054874"/>
    </source>
</evidence>
<comment type="similarity">
    <text evidence="1">Belongs to the leucine-binding protein family.</text>
</comment>
<evidence type="ECO:0000259" key="6">
    <source>
        <dbReference type="Pfam" id="PF13458"/>
    </source>
</evidence>
<dbReference type="PRINTS" id="PR00337">
    <property type="entry name" value="LEUILEVALBP"/>
</dbReference>
<gene>
    <name evidence="7" type="ORF">ASU35_05735</name>
</gene>
<dbReference type="STRING" id="290052.ASU35_05735"/>
<keyword evidence="8" id="KW-1185">Reference proteome</keyword>
<dbReference type="Gene3D" id="3.40.50.2300">
    <property type="match status" value="2"/>
</dbReference>
<keyword evidence="3 5" id="KW-0732">Signal</keyword>
<dbReference type="PROSITE" id="PS51257">
    <property type="entry name" value="PROKAR_LIPOPROTEIN"/>
    <property type="match status" value="1"/>
</dbReference>